<dbReference type="AlphaFoldDB" id="Q8T3Z8"/>
<dbReference type="InterPro" id="IPR001487">
    <property type="entry name" value="Bromodomain"/>
</dbReference>
<dbReference type="PANTHER" id="PTHR22880">
    <property type="entry name" value="FALZ-RELATED BROMODOMAIN-CONTAINING PROTEINS"/>
    <property type="match status" value="1"/>
</dbReference>
<keyword evidence="1 2" id="KW-0103">Bromodomain</keyword>
<dbReference type="GO" id="GO:0005694">
    <property type="term" value="C:chromosome"/>
    <property type="evidence" value="ECO:0000314"/>
    <property type="project" value="FlyBase"/>
</dbReference>
<dbReference type="GO" id="GO:0007283">
    <property type="term" value="P:spermatogenesis"/>
    <property type="evidence" value="ECO:0000315"/>
    <property type="project" value="FlyBase"/>
</dbReference>
<dbReference type="PANTHER" id="PTHR22880:SF225">
    <property type="entry name" value="BROMODOMAIN-CONTAINING PROTEIN BET-1-RELATED"/>
    <property type="match status" value="1"/>
</dbReference>
<feature type="compositionally biased region" description="Low complexity" evidence="3">
    <location>
        <begin position="613"/>
        <end position="663"/>
    </location>
</feature>
<evidence type="ECO:0000256" key="3">
    <source>
        <dbReference type="SAM" id="MobiDB-lite"/>
    </source>
</evidence>
<evidence type="ECO:0000259" key="5">
    <source>
        <dbReference type="PROSITE" id="PS51525"/>
    </source>
</evidence>
<dbReference type="PRINTS" id="PR00503">
    <property type="entry name" value="BROMODOMAIN"/>
</dbReference>
<accession>Q8T3Z8</accession>
<feature type="compositionally biased region" description="Polar residues" evidence="3">
    <location>
        <begin position="311"/>
        <end position="320"/>
    </location>
</feature>
<dbReference type="InterPro" id="IPR027353">
    <property type="entry name" value="NET_dom"/>
</dbReference>
<sequence>MASCKPLSVKLKLPNRVQPEFIPHPGMAGRYTNKLHYFKKHLLDEARKKKYALDFLEPVDTEALMVPTYYTVIHRPMDIGTIVKRVQNNYYKSVNEAIADFKQIISNCFLFNRSGDVVYRKGQMLEKFFHKKLRGMPSGPEVPCNRDPKAVGRPRTNAPSSAQTERKCRELLKKLQSITNQTDAMTRNFFSNKWDSLQKKVDRQYFKSVNEFCLHVDGCFRKYHEPAKILYERVFNQPAAWCTSMNGNSSLESALNAADLNELLAAAKLTVNSLMQCVQMPGSGEPLTAKSLVETFCDTLNKMINKMEAGQRNSPNPSSSKRQKMSPEQETDLVQGEFKPAMELLSGNEIDNLMAVSIESSDDEAIDASMRITDADRCATQKLFAKLPTNAMKEIIHMVQQIEGFSSENCGDLSFDVKGLATDTMIMMKSAVTKATRAHSKLKLKDMQPSEKEGLQRALQSQLVNITRMLNKNRRRCGPLINFRNKNNTANNVVRKRATAPLTAKLKPLQANVMAPQLLGAGVVETHNLSDTSDDDVSAPVKLPAVGGTPMRNLPINSNPLQMQPIRSPPKLPHVVELQMSSSSSSESEMKSKSGRLSRSRSRSMSDTKLRPRSNSSASSRSNSSSSSGSNAGSNAGSSSGSRSRSSSSSSSSSNNSSESNDSSDVEVVPNVPEGQLRA</sequence>
<dbReference type="HOGENOM" id="CLU_407837_0_0_1"/>
<reference evidence="6" key="1">
    <citation type="submission" date="2002-03" db="EMBL/GenBank/DDBJ databases">
        <authorList>
            <person name="Stapleton M."/>
            <person name="Brokstein P."/>
            <person name="Hong L."/>
            <person name="Agbayani A."/>
            <person name="Carlson J."/>
            <person name="Champe M."/>
            <person name="Chavez C."/>
            <person name="Dorsett V."/>
            <person name="Dresnek D."/>
            <person name="Farfan D."/>
            <person name="Frise E."/>
            <person name="George R."/>
            <person name="Gonzalez M."/>
            <person name="Guarin H."/>
            <person name="Kronmiller B."/>
            <person name="Li P."/>
            <person name="Liao G."/>
            <person name="Miranda A."/>
            <person name="Mungall C.J."/>
            <person name="Nunoo J."/>
            <person name="Pacleb J."/>
            <person name="Paragas V."/>
            <person name="Park S."/>
            <person name="Patel S."/>
            <person name="Phouanenavong S."/>
            <person name="Wan K."/>
            <person name="Yu C."/>
            <person name="Lewis S.E."/>
            <person name="Rubin G.M."/>
            <person name="Celniker S."/>
        </authorList>
    </citation>
    <scope>NUCLEOTIDE SEQUENCE</scope>
</reference>
<feature type="region of interest" description="Disordered" evidence="3">
    <location>
        <begin position="307"/>
        <end position="333"/>
    </location>
</feature>
<name>Q8T3Z8_DROME</name>
<dbReference type="FlyBase" id="FBgn0034423">
    <property type="gene designation" value="tbrd-2"/>
</dbReference>
<dbReference type="GO" id="GO:0005730">
    <property type="term" value="C:nucleolus"/>
    <property type="evidence" value="ECO:0000314"/>
    <property type="project" value="FlyBase"/>
</dbReference>
<dbReference type="GO" id="GO:0016604">
    <property type="term" value="C:nuclear body"/>
    <property type="evidence" value="ECO:0000314"/>
    <property type="project" value="FlyBase"/>
</dbReference>
<feature type="region of interest" description="Disordered" evidence="3">
    <location>
        <begin position="139"/>
        <end position="164"/>
    </location>
</feature>
<dbReference type="VEuPathDB" id="VectorBase:FBgn0034423"/>
<organism evidence="6">
    <name type="scientific">Drosophila melanogaster</name>
    <name type="common">Fruit fly</name>
    <dbReference type="NCBI Taxonomy" id="7227"/>
    <lineage>
        <taxon>Eukaryota</taxon>
        <taxon>Metazoa</taxon>
        <taxon>Ecdysozoa</taxon>
        <taxon>Arthropoda</taxon>
        <taxon>Hexapoda</taxon>
        <taxon>Insecta</taxon>
        <taxon>Pterygota</taxon>
        <taxon>Neoptera</taxon>
        <taxon>Endopterygota</taxon>
        <taxon>Diptera</taxon>
        <taxon>Brachycera</taxon>
        <taxon>Muscomorpha</taxon>
        <taxon>Ephydroidea</taxon>
        <taxon>Drosophilidae</taxon>
        <taxon>Drosophila</taxon>
        <taxon>Sophophora</taxon>
    </lineage>
</organism>
<dbReference type="InterPro" id="IPR050935">
    <property type="entry name" value="Bromo_chromatin_reader"/>
</dbReference>
<dbReference type="PROSITE" id="PS51525">
    <property type="entry name" value="NET"/>
    <property type="match status" value="1"/>
</dbReference>
<feature type="region of interest" description="Disordered" evidence="3">
    <location>
        <begin position="529"/>
        <end position="679"/>
    </location>
</feature>
<dbReference type="Gene3D" id="1.20.920.10">
    <property type="entry name" value="Bromodomain-like"/>
    <property type="match status" value="1"/>
</dbReference>
<feature type="compositionally biased region" description="Basic residues" evidence="3">
    <location>
        <begin position="593"/>
        <end position="602"/>
    </location>
</feature>
<dbReference type="EMBL" id="AY089420">
    <property type="protein sequence ID" value="AAL90158.1"/>
    <property type="molecule type" value="mRNA"/>
</dbReference>
<dbReference type="ExpressionAtlas" id="Q8T3Z8">
    <property type="expression patterns" value="baseline and differential"/>
</dbReference>
<protein>
    <submittedName>
        <fullName evidence="6">AT24439p</fullName>
    </submittedName>
</protein>
<evidence type="ECO:0000259" key="4">
    <source>
        <dbReference type="PROSITE" id="PS50014"/>
    </source>
</evidence>
<dbReference type="OrthoDB" id="6017at2759"/>
<dbReference type="AGR" id="FB:FBgn0034423"/>
<gene>
    <name evidence="7" type="primary">tbrd-2</name>
    <name evidence="6 7" type="ORF">CG7229</name>
</gene>
<dbReference type="PROSITE" id="PS00633">
    <property type="entry name" value="BROMODOMAIN_1"/>
    <property type="match status" value="1"/>
</dbReference>
<dbReference type="CDD" id="cd05509">
    <property type="entry name" value="Bromo_gcn5_like"/>
    <property type="match status" value="1"/>
</dbReference>
<dbReference type="PROSITE" id="PS50014">
    <property type="entry name" value="BROMODOMAIN_2"/>
    <property type="match status" value="1"/>
</dbReference>
<feature type="domain" description="Bromo" evidence="4">
    <location>
        <begin position="47"/>
        <end position="119"/>
    </location>
</feature>
<dbReference type="InterPro" id="IPR018359">
    <property type="entry name" value="Bromodomain_CS"/>
</dbReference>
<evidence type="ECO:0000313" key="7">
    <source>
        <dbReference type="FlyBase" id="FBgn0034423"/>
    </source>
</evidence>
<evidence type="ECO:0000256" key="2">
    <source>
        <dbReference type="PROSITE-ProRule" id="PRU00035"/>
    </source>
</evidence>
<evidence type="ECO:0000256" key="1">
    <source>
        <dbReference type="ARBA" id="ARBA00023117"/>
    </source>
</evidence>
<evidence type="ECO:0000313" key="6">
    <source>
        <dbReference type="EMBL" id="AAL90158.1"/>
    </source>
</evidence>
<feature type="domain" description="NET" evidence="5">
    <location>
        <begin position="362"/>
        <end position="443"/>
    </location>
</feature>
<dbReference type="GO" id="GO:0000785">
    <property type="term" value="C:chromatin"/>
    <property type="evidence" value="ECO:0000314"/>
    <property type="project" value="FlyBase"/>
</dbReference>
<proteinExistence type="evidence at transcript level"/>
<dbReference type="SUPFAM" id="SSF47370">
    <property type="entry name" value="Bromodomain"/>
    <property type="match status" value="1"/>
</dbReference>
<dbReference type="InterPro" id="IPR036427">
    <property type="entry name" value="Bromodomain-like_sf"/>
</dbReference>
<dbReference type="Pfam" id="PF00439">
    <property type="entry name" value="Bromodomain"/>
    <property type="match status" value="1"/>
</dbReference>
<dbReference type="SMART" id="SM00297">
    <property type="entry name" value="BROMO"/>
    <property type="match status" value="1"/>
</dbReference>